<reference evidence="1" key="1">
    <citation type="submission" date="2021-01" db="EMBL/GenBank/DDBJ databases">
        <authorList>
            <consortium name="Genoscope - CEA"/>
            <person name="William W."/>
        </authorList>
    </citation>
    <scope>NUCLEOTIDE SEQUENCE</scope>
</reference>
<sequence length="46" mass="5202">MKSCILLVYDLICSKSCFLWADETNSLKVVVFKILGLVGNKKKCHL</sequence>
<accession>A0A816Z4N3</accession>
<gene>
    <name evidence="1" type="ORF">DARMORV10_A07P36960.1</name>
</gene>
<organism evidence="1">
    <name type="scientific">Brassica napus</name>
    <name type="common">Rape</name>
    <dbReference type="NCBI Taxonomy" id="3708"/>
    <lineage>
        <taxon>Eukaryota</taxon>
        <taxon>Viridiplantae</taxon>
        <taxon>Streptophyta</taxon>
        <taxon>Embryophyta</taxon>
        <taxon>Tracheophyta</taxon>
        <taxon>Spermatophyta</taxon>
        <taxon>Magnoliopsida</taxon>
        <taxon>eudicotyledons</taxon>
        <taxon>Gunneridae</taxon>
        <taxon>Pentapetalae</taxon>
        <taxon>rosids</taxon>
        <taxon>malvids</taxon>
        <taxon>Brassicales</taxon>
        <taxon>Brassicaceae</taxon>
        <taxon>Brassiceae</taxon>
        <taxon>Brassica</taxon>
    </lineage>
</organism>
<dbReference type="EMBL" id="HG994361">
    <property type="protein sequence ID" value="CAF2194354.1"/>
    <property type="molecule type" value="Genomic_DNA"/>
</dbReference>
<evidence type="ECO:0000313" key="1">
    <source>
        <dbReference type="EMBL" id="CAF2194354.1"/>
    </source>
</evidence>
<dbReference type="Proteomes" id="UP001295469">
    <property type="component" value="Chromosome A07"/>
</dbReference>
<protein>
    <submittedName>
        <fullName evidence="1">(rape) hypothetical protein</fullName>
    </submittedName>
</protein>
<proteinExistence type="predicted"/>
<dbReference type="AlphaFoldDB" id="A0A816Z4N3"/>
<name>A0A816Z4N3_BRANA</name>